<dbReference type="EMBL" id="PJMW01000002">
    <property type="protein sequence ID" value="PKV80239.1"/>
    <property type="molecule type" value="Genomic_DNA"/>
</dbReference>
<dbReference type="PANTHER" id="PTHR43781">
    <property type="entry name" value="SACCHAROPINE DEHYDROGENASE"/>
    <property type="match status" value="1"/>
</dbReference>
<evidence type="ECO:0000259" key="1">
    <source>
        <dbReference type="Pfam" id="PF03435"/>
    </source>
</evidence>
<comment type="caution">
    <text evidence="2">The sequence shown here is derived from an EMBL/GenBank/DDBJ whole genome shotgun (WGS) entry which is preliminary data.</text>
</comment>
<organism evidence="2 3">
    <name type="scientific">Nocardia fluminea</name>
    <dbReference type="NCBI Taxonomy" id="134984"/>
    <lineage>
        <taxon>Bacteria</taxon>
        <taxon>Bacillati</taxon>
        <taxon>Actinomycetota</taxon>
        <taxon>Actinomycetes</taxon>
        <taxon>Mycobacteriales</taxon>
        <taxon>Nocardiaceae</taxon>
        <taxon>Nocardia</taxon>
    </lineage>
</organism>
<dbReference type="InterPro" id="IPR005097">
    <property type="entry name" value="Sacchrp_dh_NADP-bd"/>
</dbReference>
<keyword evidence="3" id="KW-1185">Reference proteome</keyword>
<sequence length="332" mass="34588">MKIAVYGASGHVGTFAVRELRGRGIETVAVGRDAARLAGLDAEVRVAAADDHAALVTAFADVDAVISTLPDYTGRGEGVLRAAIAAGVHYIDVAGEQLFVKKVFTEFGPLAAAAGVTLSTATTEAGIFGDLLAHLGAERLGGADEIVLSHVATPGGEGSRGSMRTVFQNLDVFTSGGLSWSDGEFHTGPEPRRATFLLPDETEPIAVMKFPQPSVVTIPRHTAVRRVEGVLAKSIFDVVGTVTEADLDAAPETPSAPAAYSMVVDIHRDGRTLRGIGRGPDAYRNSAQIAVEVATRIVAGAGEPGAQSPAELFDPVEFLDTLAAFGMTWSLR</sequence>
<dbReference type="SUPFAM" id="SSF51735">
    <property type="entry name" value="NAD(P)-binding Rossmann-fold domains"/>
    <property type="match status" value="1"/>
</dbReference>
<dbReference type="Gene3D" id="3.40.50.720">
    <property type="entry name" value="NAD(P)-binding Rossmann-like Domain"/>
    <property type="match status" value="1"/>
</dbReference>
<evidence type="ECO:0000313" key="2">
    <source>
        <dbReference type="EMBL" id="PKV80239.1"/>
    </source>
</evidence>
<dbReference type="AlphaFoldDB" id="A0A2N3VF29"/>
<gene>
    <name evidence="2" type="ORF">ATK86_4661</name>
</gene>
<dbReference type="InterPro" id="IPR036291">
    <property type="entry name" value="NAD(P)-bd_dom_sf"/>
</dbReference>
<feature type="domain" description="Saccharopine dehydrogenase NADP binding" evidence="1">
    <location>
        <begin position="3"/>
        <end position="117"/>
    </location>
</feature>
<dbReference type="PANTHER" id="PTHR43781:SF1">
    <property type="entry name" value="SACCHAROPINE DEHYDROGENASE"/>
    <property type="match status" value="1"/>
</dbReference>
<protein>
    <submittedName>
        <fullName evidence="2">Saccharopine dehydrogenase-like protein</fullName>
    </submittedName>
</protein>
<evidence type="ECO:0000313" key="3">
    <source>
        <dbReference type="Proteomes" id="UP000233766"/>
    </source>
</evidence>
<dbReference type="Pfam" id="PF03435">
    <property type="entry name" value="Sacchrp_dh_NADP"/>
    <property type="match status" value="1"/>
</dbReference>
<reference evidence="2 3" key="1">
    <citation type="submission" date="2017-12" db="EMBL/GenBank/DDBJ databases">
        <title>Sequencing the genomes of 1000 Actinobacteria strains.</title>
        <authorList>
            <person name="Klenk H.-P."/>
        </authorList>
    </citation>
    <scope>NUCLEOTIDE SEQUENCE [LARGE SCALE GENOMIC DNA]</scope>
    <source>
        <strain evidence="2 3">DSM 44489</strain>
    </source>
</reference>
<proteinExistence type="predicted"/>
<name>A0A2N3VF29_9NOCA</name>
<dbReference type="Proteomes" id="UP000233766">
    <property type="component" value="Unassembled WGS sequence"/>
</dbReference>
<accession>A0A2N3VF29</accession>